<evidence type="ECO:0000313" key="2">
    <source>
        <dbReference type="Proteomes" id="UP000733379"/>
    </source>
</evidence>
<protein>
    <submittedName>
        <fullName evidence="1">Uncharacterized protein</fullName>
    </submittedName>
</protein>
<accession>A0ABS6BC12</accession>
<gene>
    <name evidence="1" type="ORF">KO481_40715</name>
</gene>
<proteinExistence type="predicted"/>
<keyword evidence="2" id="KW-1185">Reference proteome</keyword>
<dbReference type="RefSeq" id="WP_215923901.1">
    <property type="nucleotide sequence ID" value="NZ_JAHKNI010000025.1"/>
</dbReference>
<reference evidence="1 2" key="1">
    <citation type="submission" date="2021-06" db="EMBL/GenBank/DDBJ databases">
        <title>Actinomycetes sequencing.</title>
        <authorList>
            <person name="Shan Q."/>
        </authorList>
    </citation>
    <scope>NUCLEOTIDE SEQUENCE [LARGE SCALE GENOMIC DNA]</scope>
    <source>
        <strain evidence="1 2">NEAU-G5</strain>
    </source>
</reference>
<name>A0ABS6BC12_9NOCA</name>
<evidence type="ECO:0000313" key="1">
    <source>
        <dbReference type="EMBL" id="MBU3067824.1"/>
    </source>
</evidence>
<sequence length="92" mass="10648">MIRTSYAGGSFDGALEMVRQMYLDPVYEPRVRAFFYVLGLAVQDPDTYQEFLGSLNDWTELFTALAVEEELLGEAARNLYRVWSMRGLWSPR</sequence>
<dbReference type="Proteomes" id="UP000733379">
    <property type="component" value="Unassembled WGS sequence"/>
</dbReference>
<dbReference type="EMBL" id="JAHKNI010000025">
    <property type="protein sequence ID" value="MBU3067824.1"/>
    <property type="molecule type" value="Genomic_DNA"/>
</dbReference>
<comment type="caution">
    <text evidence="1">The sequence shown here is derived from an EMBL/GenBank/DDBJ whole genome shotgun (WGS) entry which is preliminary data.</text>
</comment>
<organism evidence="1 2">
    <name type="scientific">Nocardia albiluteola</name>
    <dbReference type="NCBI Taxonomy" id="2842303"/>
    <lineage>
        <taxon>Bacteria</taxon>
        <taxon>Bacillati</taxon>
        <taxon>Actinomycetota</taxon>
        <taxon>Actinomycetes</taxon>
        <taxon>Mycobacteriales</taxon>
        <taxon>Nocardiaceae</taxon>
        <taxon>Nocardia</taxon>
    </lineage>
</organism>